<sequence length="260" mass="29332">MKTIHSVAIVLILVLLGCVPASAQKQPSAVEQRVAKALEAANVPPSIKDNLIHQVKTNPDPFIGAITALTAQDPYLWRLVDKNHALDSSYVPEDLVTLKGGPYLVNRAGLQLRKEAALALERMAQAAQVDGVTLVVSSCYRSYEYQKQVYERNVKSMGQAAADRESARPGHSQHQLGFAVDFGSIDDSFAKTAQSRWLQKNAWRYGWSLSYPENLESVTGYRWESWHYRYVGLQVSQFIRTYFEDIQQYALVFLHYYTAE</sequence>
<proteinExistence type="predicted"/>
<feature type="signal peptide" evidence="1">
    <location>
        <begin position="1"/>
        <end position="23"/>
    </location>
</feature>
<dbReference type="InterPro" id="IPR058193">
    <property type="entry name" value="VanY/YodJ_core_dom"/>
</dbReference>
<dbReference type="SUPFAM" id="SSF55166">
    <property type="entry name" value="Hedgehog/DD-peptidase"/>
    <property type="match status" value="1"/>
</dbReference>
<reference evidence="3" key="1">
    <citation type="journal article" date="2020" name="mSystems">
        <title>Genome- and Community-Level Interaction Insights into Carbon Utilization and Element Cycling Functions of Hydrothermarchaeota in Hydrothermal Sediment.</title>
        <authorList>
            <person name="Zhou Z."/>
            <person name="Liu Y."/>
            <person name="Xu W."/>
            <person name="Pan J."/>
            <person name="Luo Z.H."/>
            <person name="Li M."/>
        </authorList>
    </citation>
    <scope>NUCLEOTIDE SEQUENCE [LARGE SCALE GENOMIC DNA]</scope>
    <source>
        <strain evidence="3">SpSt-503</strain>
    </source>
</reference>
<accession>A0A7C3I356</accession>
<dbReference type="InterPro" id="IPR009045">
    <property type="entry name" value="Zn_M74/Hedgehog-like"/>
</dbReference>
<keyword evidence="3" id="KW-0378">Hydrolase</keyword>
<dbReference type="CDD" id="cd14852">
    <property type="entry name" value="LD-carboxypeptidase"/>
    <property type="match status" value="1"/>
</dbReference>
<evidence type="ECO:0000256" key="1">
    <source>
        <dbReference type="SAM" id="SignalP"/>
    </source>
</evidence>
<dbReference type="Pfam" id="PF02557">
    <property type="entry name" value="VanY"/>
    <property type="match status" value="1"/>
</dbReference>
<dbReference type="GO" id="GO:0004180">
    <property type="term" value="F:carboxypeptidase activity"/>
    <property type="evidence" value="ECO:0007669"/>
    <property type="project" value="UniProtKB-KW"/>
</dbReference>
<dbReference type="InterPro" id="IPR052179">
    <property type="entry name" value="DD-CPase-like"/>
</dbReference>
<keyword evidence="3" id="KW-0645">Protease</keyword>
<protein>
    <submittedName>
        <fullName evidence="3">D-alanyl-D-alanine carboxypeptidase family protein</fullName>
    </submittedName>
</protein>
<gene>
    <name evidence="3" type="ORF">ENS59_14515</name>
</gene>
<dbReference type="AlphaFoldDB" id="A0A7C3I356"/>
<dbReference type="Gene3D" id="3.30.1380.10">
    <property type="match status" value="1"/>
</dbReference>
<feature type="domain" description="D-alanyl-D-alanine carboxypeptidase-like core" evidence="2">
    <location>
        <begin position="111"/>
        <end position="232"/>
    </location>
</feature>
<name>A0A7C3I356_9SPIR</name>
<keyword evidence="1" id="KW-0732">Signal</keyword>
<dbReference type="PANTHER" id="PTHR34385:SF1">
    <property type="entry name" value="PEPTIDOGLYCAN L-ALANYL-D-GLUTAMATE ENDOPEPTIDASE CWLK"/>
    <property type="match status" value="1"/>
</dbReference>
<dbReference type="EMBL" id="DSVL01000444">
    <property type="protein sequence ID" value="HFH30700.1"/>
    <property type="molecule type" value="Genomic_DNA"/>
</dbReference>
<dbReference type="InterPro" id="IPR003709">
    <property type="entry name" value="VanY-like_core_dom"/>
</dbReference>
<evidence type="ECO:0000313" key="3">
    <source>
        <dbReference type="EMBL" id="HFH30700.1"/>
    </source>
</evidence>
<organism evidence="3">
    <name type="scientific">Gracilinema caldarium</name>
    <dbReference type="NCBI Taxonomy" id="215591"/>
    <lineage>
        <taxon>Bacteria</taxon>
        <taxon>Pseudomonadati</taxon>
        <taxon>Spirochaetota</taxon>
        <taxon>Spirochaetia</taxon>
        <taxon>Spirochaetales</taxon>
        <taxon>Breznakiellaceae</taxon>
        <taxon>Gracilinema</taxon>
    </lineage>
</organism>
<dbReference type="GO" id="GO:0006508">
    <property type="term" value="P:proteolysis"/>
    <property type="evidence" value="ECO:0007669"/>
    <property type="project" value="InterPro"/>
</dbReference>
<evidence type="ECO:0000259" key="2">
    <source>
        <dbReference type="Pfam" id="PF02557"/>
    </source>
</evidence>
<dbReference type="PROSITE" id="PS51257">
    <property type="entry name" value="PROKAR_LIPOPROTEIN"/>
    <property type="match status" value="1"/>
</dbReference>
<keyword evidence="3" id="KW-0121">Carboxypeptidase</keyword>
<feature type="chain" id="PRO_5028438012" evidence="1">
    <location>
        <begin position="24"/>
        <end position="260"/>
    </location>
</feature>
<dbReference type="PANTHER" id="PTHR34385">
    <property type="entry name" value="D-ALANYL-D-ALANINE CARBOXYPEPTIDASE"/>
    <property type="match status" value="1"/>
</dbReference>
<comment type="caution">
    <text evidence="3">The sequence shown here is derived from an EMBL/GenBank/DDBJ whole genome shotgun (WGS) entry which is preliminary data.</text>
</comment>